<dbReference type="Pfam" id="PF00005">
    <property type="entry name" value="ABC_tran"/>
    <property type="match status" value="1"/>
</dbReference>
<dbReference type="InterPro" id="IPR003439">
    <property type="entry name" value="ABC_transporter-like_ATP-bd"/>
</dbReference>
<reference evidence="7" key="1">
    <citation type="submission" date="2015-08" db="EMBL/GenBank/DDBJ databases">
        <title>Genome sequencing project for genomic taxonomy and phylogenomics of Bacillus-like bacteria.</title>
        <authorList>
            <person name="Liu B."/>
            <person name="Wang J."/>
            <person name="Zhu Y."/>
            <person name="Liu G."/>
            <person name="Chen Q."/>
            <person name="Chen Z."/>
            <person name="Lan J."/>
            <person name="Che J."/>
            <person name="Ge C."/>
            <person name="Shi H."/>
            <person name="Pan Z."/>
            <person name="Liu X."/>
        </authorList>
    </citation>
    <scope>NUCLEOTIDE SEQUENCE [LARGE SCALE GENOMIC DNA]</scope>
    <source>
        <strain evidence="7">FJAT-4402</strain>
    </source>
</reference>
<evidence type="ECO:0000256" key="2">
    <source>
        <dbReference type="ARBA" id="ARBA00022448"/>
    </source>
</evidence>
<comment type="similarity">
    <text evidence="1">Belongs to the ABC transporter superfamily.</text>
</comment>
<dbReference type="PATRIC" id="fig|1441095.3.peg.2421"/>
<dbReference type="Proteomes" id="UP000067625">
    <property type="component" value="Chromosome"/>
</dbReference>
<feature type="domain" description="ABC transporter" evidence="5">
    <location>
        <begin position="2"/>
        <end position="232"/>
    </location>
</feature>
<evidence type="ECO:0000313" key="6">
    <source>
        <dbReference type="EMBL" id="ALC82075.1"/>
    </source>
</evidence>
<dbReference type="STRING" id="1441095.AM592_11000"/>
<dbReference type="SUPFAM" id="SSF52540">
    <property type="entry name" value="P-loop containing nucleoside triphosphate hydrolases"/>
    <property type="match status" value="1"/>
</dbReference>
<dbReference type="InterPro" id="IPR003593">
    <property type="entry name" value="AAA+_ATPase"/>
</dbReference>
<dbReference type="GO" id="GO:0098796">
    <property type="term" value="C:membrane protein complex"/>
    <property type="evidence" value="ECO:0007669"/>
    <property type="project" value="UniProtKB-ARBA"/>
</dbReference>
<dbReference type="GO" id="GO:0005524">
    <property type="term" value="F:ATP binding"/>
    <property type="evidence" value="ECO:0007669"/>
    <property type="project" value="UniProtKB-KW"/>
</dbReference>
<reference evidence="6 7" key="2">
    <citation type="journal article" date="2016" name="Int. J. Syst. Evol. Microbiol.">
        <title>Bacillus gobiensis sp. nov., isolated from a soil sample.</title>
        <authorList>
            <person name="Liu B."/>
            <person name="Liu G.H."/>
            <person name="Cetin S."/>
            <person name="Schumann P."/>
            <person name="Pan Z.Z."/>
            <person name="Chen Q.Q."/>
        </authorList>
    </citation>
    <scope>NUCLEOTIDE SEQUENCE [LARGE SCALE GENOMIC DNA]</scope>
    <source>
        <strain evidence="6 7">FJAT-4402</strain>
    </source>
</reference>
<dbReference type="PROSITE" id="PS00211">
    <property type="entry name" value="ABC_TRANSPORTER_1"/>
    <property type="match status" value="1"/>
</dbReference>
<gene>
    <name evidence="6" type="ORF">AM592_11000</name>
</gene>
<dbReference type="EMBL" id="CP012600">
    <property type="protein sequence ID" value="ALC82075.1"/>
    <property type="molecule type" value="Genomic_DNA"/>
</dbReference>
<dbReference type="SMART" id="SM00382">
    <property type="entry name" value="AAA"/>
    <property type="match status" value="1"/>
</dbReference>
<dbReference type="OrthoDB" id="9791546at2"/>
<keyword evidence="4 6" id="KW-0067">ATP-binding</keyword>
<dbReference type="RefSeq" id="WP_053603855.1">
    <property type="nucleotide sequence ID" value="NZ_CP012600.1"/>
</dbReference>
<evidence type="ECO:0000256" key="3">
    <source>
        <dbReference type="ARBA" id="ARBA00022741"/>
    </source>
</evidence>
<evidence type="ECO:0000313" key="7">
    <source>
        <dbReference type="Proteomes" id="UP000067625"/>
    </source>
</evidence>
<keyword evidence="3" id="KW-0547">Nucleotide-binding</keyword>
<dbReference type="GO" id="GO:0016887">
    <property type="term" value="F:ATP hydrolysis activity"/>
    <property type="evidence" value="ECO:0007669"/>
    <property type="project" value="InterPro"/>
</dbReference>
<dbReference type="PANTHER" id="PTHR24220">
    <property type="entry name" value="IMPORT ATP-BINDING PROTEIN"/>
    <property type="match status" value="1"/>
</dbReference>
<dbReference type="FunFam" id="3.40.50.300:FF:000032">
    <property type="entry name" value="Export ABC transporter ATP-binding protein"/>
    <property type="match status" value="1"/>
</dbReference>
<dbReference type="InterPro" id="IPR017911">
    <property type="entry name" value="MacB-like_ATP-bd"/>
</dbReference>
<proteinExistence type="inferred from homology"/>
<name>A0A0M4FXY1_9BACI</name>
<dbReference type="GO" id="GO:0005886">
    <property type="term" value="C:plasma membrane"/>
    <property type="evidence" value="ECO:0007669"/>
    <property type="project" value="TreeGrafter"/>
</dbReference>
<sequence>MIEVKNVFHSFKIGKKGRENEIPVLKNISLSVKKGEIACVVGRSGSGKSTLLNLISGYISPTKGQIVIEGTDVTSFNEKEWARFRLEHFGFIFQSFQLIPGLTTYENIELPLSLKGVGKAERKTRVEDMLKRVGLENHSGHYPNELSGGQQQRVSIARALILNPSIILADEPTGSLDSETEEEVLSFIKQLNRERGITFIIITHDDEVASIADTKYHLHDGAFTKGGESVEV</sequence>
<keyword evidence="7" id="KW-1185">Reference proteome</keyword>
<protein>
    <submittedName>
        <fullName evidence="6">ABC transporter ATP-binding protein</fullName>
    </submittedName>
</protein>
<dbReference type="GO" id="GO:0022857">
    <property type="term" value="F:transmembrane transporter activity"/>
    <property type="evidence" value="ECO:0007669"/>
    <property type="project" value="TreeGrafter"/>
</dbReference>
<evidence type="ECO:0000256" key="4">
    <source>
        <dbReference type="ARBA" id="ARBA00022840"/>
    </source>
</evidence>
<dbReference type="AlphaFoldDB" id="A0A0M4FXY1"/>
<organism evidence="6 7">
    <name type="scientific">Bacillus gobiensis</name>
    <dbReference type="NCBI Taxonomy" id="1441095"/>
    <lineage>
        <taxon>Bacteria</taxon>
        <taxon>Bacillati</taxon>
        <taxon>Bacillota</taxon>
        <taxon>Bacilli</taxon>
        <taxon>Bacillales</taxon>
        <taxon>Bacillaceae</taxon>
        <taxon>Bacillus</taxon>
    </lineage>
</organism>
<evidence type="ECO:0000259" key="5">
    <source>
        <dbReference type="PROSITE" id="PS50893"/>
    </source>
</evidence>
<dbReference type="InterPro" id="IPR027417">
    <property type="entry name" value="P-loop_NTPase"/>
</dbReference>
<dbReference type="PROSITE" id="PS50893">
    <property type="entry name" value="ABC_TRANSPORTER_2"/>
    <property type="match status" value="1"/>
</dbReference>
<dbReference type="InterPro" id="IPR017871">
    <property type="entry name" value="ABC_transporter-like_CS"/>
</dbReference>
<dbReference type="PANTHER" id="PTHR24220:SF648">
    <property type="entry name" value="ABC TRANSPORTER ATP-BINDING PROTEIN YTRE"/>
    <property type="match status" value="1"/>
</dbReference>
<evidence type="ECO:0000256" key="1">
    <source>
        <dbReference type="ARBA" id="ARBA00005417"/>
    </source>
</evidence>
<dbReference type="Gene3D" id="3.40.50.300">
    <property type="entry name" value="P-loop containing nucleotide triphosphate hydrolases"/>
    <property type="match status" value="1"/>
</dbReference>
<accession>A0A0M4FXY1</accession>
<dbReference type="CDD" id="cd03255">
    <property type="entry name" value="ABC_MJ0796_LolCDE_FtsE"/>
    <property type="match status" value="1"/>
</dbReference>
<dbReference type="InterPro" id="IPR015854">
    <property type="entry name" value="ABC_transpr_LolD-like"/>
</dbReference>
<keyword evidence="2" id="KW-0813">Transport</keyword>